<gene>
    <name evidence="1" type="ORF">ABIC98_001520</name>
</gene>
<proteinExistence type="predicted"/>
<protein>
    <submittedName>
        <fullName evidence="1">Uncharacterized protein</fullName>
    </submittedName>
</protein>
<reference evidence="1" key="1">
    <citation type="submission" date="2024-06" db="EMBL/GenBank/DDBJ databases">
        <title>Genomic Encyclopedia of Type Strains, Phase IV (KMG-IV): sequencing the most valuable type-strain genomes for metagenomic binning, comparative biology and taxonomic classification.</title>
        <authorList>
            <person name="Goeker M."/>
        </authorList>
    </citation>
    <scope>NUCLEOTIDE SEQUENCE</scope>
    <source>
        <strain evidence="1">SJCon</strain>
    </source>
</reference>
<evidence type="ECO:0000313" key="1">
    <source>
        <dbReference type="EMBL" id="MET3771883.1"/>
    </source>
</evidence>
<sequence length="101" mass="10717">MSNSKEEPEAGFIVPDPSKVREDIPGDAGDEANVIRFSEEQALIEEQSHGIRPDTYSVPSGGPTMEEARGNMDLSDQSESGHGTGREDDSSDDALHGGAES</sequence>
<dbReference type="Proteomes" id="UP001549207">
    <property type="component" value="Unassembled WGS sequence"/>
</dbReference>
<accession>A0ACC6TDZ2</accession>
<keyword evidence="2" id="KW-1185">Reference proteome</keyword>
<evidence type="ECO:0000313" key="2">
    <source>
        <dbReference type="Proteomes" id="UP001549207"/>
    </source>
</evidence>
<dbReference type="EMBL" id="JBEPNJ010000004">
    <property type="protein sequence ID" value="MET3771883.1"/>
    <property type="molecule type" value="Genomic_DNA"/>
</dbReference>
<name>A0ACC6TDZ2_9MICC</name>
<comment type="caution">
    <text evidence="1">The sequence shown here is derived from an EMBL/GenBank/DDBJ whole genome shotgun (WGS) entry which is preliminary data.</text>
</comment>
<organism evidence="1 2">
    <name type="scientific">Arthrobacter nitrophenolicus</name>
    <dbReference type="NCBI Taxonomy" id="683150"/>
    <lineage>
        <taxon>Bacteria</taxon>
        <taxon>Bacillati</taxon>
        <taxon>Actinomycetota</taxon>
        <taxon>Actinomycetes</taxon>
        <taxon>Micrococcales</taxon>
        <taxon>Micrococcaceae</taxon>
        <taxon>Arthrobacter</taxon>
    </lineage>
</organism>